<reference evidence="1 2" key="1">
    <citation type="submission" date="2024-08" db="EMBL/GenBank/DDBJ databases">
        <authorList>
            <person name="Cucini C."/>
            <person name="Frati F."/>
        </authorList>
    </citation>
    <scope>NUCLEOTIDE SEQUENCE [LARGE SCALE GENOMIC DNA]</scope>
</reference>
<dbReference type="EMBL" id="CAXLJM020000086">
    <property type="protein sequence ID" value="CAL8131085.1"/>
    <property type="molecule type" value="Genomic_DNA"/>
</dbReference>
<name>A0ABP1RMU2_9HEXA</name>
<protein>
    <submittedName>
        <fullName evidence="1">Uncharacterized protein</fullName>
    </submittedName>
</protein>
<organism evidence="1 2">
    <name type="scientific">Orchesella dallaii</name>
    <dbReference type="NCBI Taxonomy" id="48710"/>
    <lineage>
        <taxon>Eukaryota</taxon>
        <taxon>Metazoa</taxon>
        <taxon>Ecdysozoa</taxon>
        <taxon>Arthropoda</taxon>
        <taxon>Hexapoda</taxon>
        <taxon>Collembola</taxon>
        <taxon>Entomobryomorpha</taxon>
        <taxon>Entomobryoidea</taxon>
        <taxon>Orchesellidae</taxon>
        <taxon>Orchesellinae</taxon>
        <taxon>Orchesella</taxon>
    </lineage>
</organism>
<proteinExistence type="predicted"/>
<evidence type="ECO:0000313" key="2">
    <source>
        <dbReference type="Proteomes" id="UP001642540"/>
    </source>
</evidence>
<sequence length="168" mass="18494">MYTQTISIRVPTSTPLITFPVLSSNFKDDEFPVLSVKQIGGHHPNFQPVRVYTKPIMTTQSGPMQGAATHSSMEGRKTWKVIHLSHPTLQNTIATTKRTARTIKSSHDLESSSKISKLERDLNGIAPTINSNVVQKDTTTEIAPTLSIESSSTTGHIEHHILNPIICL</sequence>
<accession>A0ABP1RMU2</accession>
<keyword evidence="2" id="KW-1185">Reference proteome</keyword>
<evidence type="ECO:0000313" key="1">
    <source>
        <dbReference type="EMBL" id="CAL8131085.1"/>
    </source>
</evidence>
<comment type="caution">
    <text evidence="1">The sequence shown here is derived from an EMBL/GenBank/DDBJ whole genome shotgun (WGS) entry which is preliminary data.</text>
</comment>
<dbReference type="Proteomes" id="UP001642540">
    <property type="component" value="Unassembled WGS sequence"/>
</dbReference>
<gene>
    <name evidence="1" type="ORF">ODALV1_LOCUS24023</name>
</gene>